<dbReference type="SUPFAM" id="SSF53822">
    <property type="entry name" value="Periplasmic binding protein-like I"/>
    <property type="match status" value="1"/>
</dbReference>
<dbReference type="Gene3D" id="3.40.50.2300">
    <property type="match status" value="2"/>
</dbReference>
<reference evidence="1 2" key="1">
    <citation type="submission" date="2020-08" db="EMBL/GenBank/DDBJ databases">
        <title>Genomic Encyclopedia of Type Strains, Phase IV (KMG-IV): sequencing the most valuable type-strain genomes for metagenomic binning, comparative biology and taxonomic classification.</title>
        <authorList>
            <person name="Goeker M."/>
        </authorList>
    </citation>
    <scope>NUCLEOTIDE SEQUENCE [LARGE SCALE GENOMIC DNA]</scope>
    <source>
        <strain evidence="1 2">DSM 45385</strain>
    </source>
</reference>
<proteinExistence type="predicted"/>
<name>A0A7W7ZWQ3_9ACTN</name>
<evidence type="ECO:0000313" key="2">
    <source>
        <dbReference type="Proteomes" id="UP000568380"/>
    </source>
</evidence>
<dbReference type="InterPro" id="IPR028082">
    <property type="entry name" value="Peripla_BP_I"/>
</dbReference>
<dbReference type="RefSeq" id="WP_184958136.1">
    <property type="nucleotide sequence ID" value="NZ_JACHIN010000001.1"/>
</dbReference>
<dbReference type="Proteomes" id="UP000568380">
    <property type="component" value="Unassembled WGS sequence"/>
</dbReference>
<gene>
    <name evidence="1" type="ORF">HNR40_000627</name>
</gene>
<dbReference type="EMBL" id="JACHIN010000001">
    <property type="protein sequence ID" value="MBB5075181.1"/>
    <property type="molecule type" value="Genomic_DNA"/>
</dbReference>
<accession>A0A7W7ZWQ3</accession>
<organism evidence="1 2">
    <name type="scientific">Nonomuraea endophytica</name>
    <dbReference type="NCBI Taxonomy" id="714136"/>
    <lineage>
        <taxon>Bacteria</taxon>
        <taxon>Bacillati</taxon>
        <taxon>Actinomycetota</taxon>
        <taxon>Actinomycetes</taxon>
        <taxon>Streptosporangiales</taxon>
        <taxon>Streptosporangiaceae</taxon>
        <taxon>Nonomuraea</taxon>
    </lineage>
</organism>
<evidence type="ECO:0000313" key="1">
    <source>
        <dbReference type="EMBL" id="MBB5075181.1"/>
    </source>
</evidence>
<keyword evidence="2" id="KW-1185">Reference proteome</keyword>
<sequence>MSRRTDGLPVKDSFRRGRRRRRIALGASLVVLALVAAVVAVITLRSVPLTDDPTAFGDDLTEVMERIRRENAEVERKHPDAHVTIVALLPMSGEVSEISMSRQTIRHGLQGIYLAQLWRNRLEQAPPYIRVLVGSNGPGDWAATFADLERRAAGERIVAVTGLGASTESTRRSVADLSERYYGMSAAVITSDEFGPFKGLARVAPLNSDQAKAVLRLARHINPKLRATVVKDRNRDDSYSKTLGDHFTRELTDKEVEETLTFDAGAGSPGTVLGLNAERICTSEANTVLYAGRADHLPALMAGLSRHAECADRGITVISGDDVAELARPVKQPMWGDQAIRLFFTALAHSEGVTQTGGPVIADMKKRFDDVTPNAYNVLYPKEPLDDGMAIVHHDAMYLAIRAVEKFAGELPTGRDIASVLTSGTLTVAGASGPFTIGDGGDPVGKNIPVLQLGPDGSATFYQWAQTASASSVPRPGA</sequence>
<dbReference type="AlphaFoldDB" id="A0A7W7ZWQ3"/>
<comment type="caution">
    <text evidence="1">The sequence shown here is derived from an EMBL/GenBank/DDBJ whole genome shotgun (WGS) entry which is preliminary data.</text>
</comment>
<protein>
    <submittedName>
        <fullName evidence="1">ABC-type branched-subunit amino acid transport system substrate-binding protein</fullName>
    </submittedName>
</protein>